<comment type="caution">
    <text evidence="3">The sequence shown here is derived from an EMBL/GenBank/DDBJ whole genome shotgun (WGS) entry which is preliminary data.</text>
</comment>
<evidence type="ECO:0008006" key="5">
    <source>
        <dbReference type="Google" id="ProtNLM"/>
    </source>
</evidence>
<evidence type="ECO:0000256" key="1">
    <source>
        <dbReference type="ARBA" id="ARBA00008710"/>
    </source>
</evidence>
<evidence type="ECO:0000313" key="3">
    <source>
        <dbReference type="EMBL" id="GIG86608.1"/>
    </source>
</evidence>
<dbReference type="RefSeq" id="WP_203865234.1">
    <property type="nucleotide sequence ID" value="NZ_BONW01000005.1"/>
</dbReference>
<sequence length="166" mass="18208">MSASGRPVSALGRAVRRLGHSRWFAACTPVLVPADRLVAKLTRGRVVALGLVPSLLITTTGRRSGRPRSNPLLYVPDGDAYVVTGSNWGRPEQPAWALNLLADPTATITVDGNRIPVRARLVDGAERERLWTLLVTEWPAYRTYVTRAGGRNIRVFRLEPSQSDKA</sequence>
<evidence type="ECO:0000313" key="4">
    <source>
        <dbReference type="Proteomes" id="UP000646749"/>
    </source>
</evidence>
<dbReference type="NCBIfam" id="TIGR00026">
    <property type="entry name" value="hi_GC_TIGR00026"/>
    <property type="match status" value="1"/>
</dbReference>
<proteinExistence type="inferred from homology"/>
<dbReference type="InterPro" id="IPR004378">
    <property type="entry name" value="F420H2_quin_Rdtase"/>
</dbReference>
<evidence type="ECO:0000256" key="2">
    <source>
        <dbReference type="ARBA" id="ARBA00049106"/>
    </source>
</evidence>
<organism evidence="3 4">
    <name type="scientific">Plantactinospora endophytica</name>
    <dbReference type="NCBI Taxonomy" id="673535"/>
    <lineage>
        <taxon>Bacteria</taxon>
        <taxon>Bacillati</taxon>
        <taxon>Actinomycetota</taxon>
        <taxon>Actinomycetes</taxon>
        <taxon>Micromonosporales</taxon>
        <taxon>Micromonosporaceae</taxon>
        <taxon>Plantactinospora</taxon>
    </lineage>
</organism>
<protein>
    <recommendedName>
        <fullName evidence="5">Nitroreductase family deazaflavin-dependent oxidoreductase</fullName>
    </recommendedName>
</protein>
<dbReference type="EMBL" id="BONW01000005">
    <property type="protein sequence ID" value="GIG86608.1"/>
    <property type="molecule type" value="Genomic_DNA"/>
</dbReference>
<comment type="similarity">
    <text evidence="1">Belongs to the F420H(2)-dependent quinone reductase family.</text>
</comment>
<dbReference type="SUPFAM" id="SSF50475">
    <property type="entry name" value="FMN-binding split barrel"/>
    <property type="match status" value="1"/>
</dbReference>
<gene>
    <name evidence="3" type="ORF">Pen02_15440</name>
</gene>
<dbReference type="InterPro" id="IPR012349">
    <property type="entry name" value="Split_barrel_FMN-bd"/>
</dbReference>
<reference evidence="3 4" key="1">
    <citation type="submission" date="2021-01" db="EMBL/GenBank/DDBJ databases">
        <title>Whole genome shotgun sequence of Plantactinospora endophytica NBRC 110450.</title>
        <authorList>
            <person name="Komaki H."/>
            <person name="Tamura T."/>
        </authorList>
    </citation>
    <scope>NUCLEOTIDE SEQUENCE [LARGE SCALE GENOMIC DNA]</scope>
    <source>
        <strain evidence="3 4">NBRC 110450</strain>
    </source>
</reference>
<name>A0ABQ4DVX3_9ACTN</name>
<dbReference type="PANTHER" id="PTHR39428">
    <property type="entry name" value="F420H(2)-DEPENDENT QUINONE REDUCTASE RV1261C"/>
    <property type="match status" value="1"/>
</dbReference>
<comment type="catalytic activity">
    <reaction evidence="2">
        <text>oxidized coenzyme F420-(gamma-L-Glu)(n) + a quinol + H(+) = reduced coenzyme F420-(gamma-L-Glu)(n) + a quinone</text>
        <dbReference type="Rhea" id="RHEA:39663"/>
        <dbReference type="Rhea" id="RHEA-COMP:12939"/>
        <dbReference type="Rhea" id="RHEA-COMP:14378"/>
        <dbReference type="ChEBI" id="CHEBI:15378"/>
        <dbReference type="ChEBI" id="CHEBI:24646"/>
        <dbReference type="ChEBI" id="CHEBI:132124"/>
        <dbReference type="ChEBI" id="CHEBI:133980"/>
        <dbReference type="ChEBI" id="CHEBI:139511"/>
    </reaction>
</comment>
<dbReference type="Pfam" id="PF04075">
    <property type="entry name" value="F420H2_quin_red"/>
    <property type="match status" value="1"/>
</dbReference>
<dbReference type="Proteomes" id="UP000646749">
    <property type="component" value="Unassembled WGS sequence"/>
</dbReference>
<dbReference type="PANTHER" id="PTHR39428:SF1">
    <property type="entry name" value="F420H(2)-DEPENDENT QUINONE REDUCTASE RV1261C"/>
    <property type="match status" value="1"/>
</dbReference>
<dbReference type="Gene3D" id="2.30.110.10">
    <property type="entry name" value="Electron Transport, Fmn-binding Protein, Chain A"/>
    <property type="match status" value="1"/>
</dbReference>
<keyword evidence="4" id="KW-1185">Reference proteome</keyword>
<accession>A0ABQ4DVX3</accession>